<proteinExistence type="predicted"/>
<evidence type="ECO:0000313" key="1">
    <source>
        <dbReference type="EMBL" id="CAD2222427.1"/>
    </source>
</evidence>
<keyword evidence="2" id="KW-1185">Reference proteome</keyword>
<dbReference type="AlphaFoldDB" id="A0A7G2CT57"/>
<reference evidence="1 2" key="1">
    <citation type="submission" date="2020-08" db="EMBL/GenBank/DDBJ databases">
        <authorList>
            <person name="Newling K."/>
            <person name="Davey J."/>
            <person name="Forrester S."/>
        </authorList>
    </citation>
    <scope>NUCLEOTIDE SEQUENCE [LARGE SCALE GENOMIC DNA]</scope>
    <source>
        <strain evidence="2">Crithidia deanei Carvalho (ATCC PRA-265)</strain>
    </source>
</reference>
<dbReference type="EMBL" id="LR877170">
    <property type="protein sequence ID" value="CAD2222427.1"/>
    <property type="molecule type" value="Genomic_DNA"/>
</dbReference>
<name>A0A7G2CT57_9TRYP</name>
<dbReference type="Proteomes" id="UP000515908">
    <property type="component" value="Chromosome 26"/>
</dbReference>
<accession>A0A7G2CT57</accession>
<gene>
    <name evidence="1" type="ORF">ADEAN_000997100</name>
</gene>
<protein>
    <submittedName>
        <fullName evidence="1">Uncharacterized protein</fullName>
    </submittedName>
</protein>
<evidence type="ECO:0000313" key="2">
    <source>
        <dbReference type="Proteomes" id="UP000515908"/>
    </source>
</evidence>
<dbReference type="VEuPathDB" id="TriTrypDB:ADEAN_000997100"/>
<organism evidence="1 2">
    <name type="scientific">Angomonas deanei</name>
    <dbReference type="NCBI Taxonomy" id="59799"/>
    <lineage>
        <taxon>Eukaryota</taxon>
        <taxon>Discoba</taxon>
        <taxon>Euglenozoa</taxon>
        <taxon>Kinetoplastea</taxon>
        <taxon>Metakinetoplastina</taxon>
        <taxon>Trypanosomatida</taxon>
        <taxon>Trypanosomatidae</taxon>
        <taxon>Strigomonadinae</taxon>
        <taxon>Angomonas</taxon>
    </lineage>
</organism>
<sequence length="114" mass="12442">MCLLPGSIAPLIPQGADVIGIINVQHRDSVVKVKTATRLAAESENNPVSDALQGGLKHVNAFYVISCEEDCHNHSHHRDPMEGVHYVTDFYALSVYPLSPSVQCSRLCEAHAFC</sequence>
<dbReference type="OrthoDB" id="269804at2759"/>